<dbReference type="InterPro" id="IPR008974">
    <property type="entry name" value="TRAF-like"/>
</dbReference>
<accession>A0A8C4R3T0</accession>
<dbReference type="OMA" id="LEANCRF"/>
<dbReference type="GeneTree" id="ENSGT00940000154376"/>
<proteinExistence type="predicted"/>
<dbReference type="Ensembl" id="ENSEBUT00000025105.1">
    <property type="protein sequence ID" value="ENSEBUP00000024529.1"/>
    <property type="gene ID" value="ENSEBUG00000015130.1"/>
</dbReference>
<dbReference type="Proteomes" id="UP000694388">
    <property type="component" value="Unplaced"/>
</dbReference>
<feature type="domain" description="MATH" evidence="1">
    <location>
        <begin position="1"/>
        <end position="103"/>
    </location>
</feature>
<dbReference type="Gene3D" id="2.60.210.10">
    <property type="entry name" value="Apoptosis, Tumor Necrosis Factor Receptor Associated Protein 2, Chain A"/>
    <property type="match status" value="1"/>
</dbReference>
<evidence type="ECO:0000313" key="2">
    <source>
        <dbReference type="Ensembl" id="ENSEBUP00000024529.1"/>
    </source>
</evidence>
<dbReference type="PROSITE" id="PS50144">
    <property type="entry name" value="MATH"/>
    <property type="match status" value="1"/>
</dbReference>
<reference evidence="2" key="1">
    <citation type="submission" date="2025-08" db="UniProtKB">
        <authorList>
            <consortium name="Ensembl"/>
        </authorList>
    </citation>
    <scope>IDENTIFICATION</scope>
</reference>
<evidence type="ECO:0000313" key="3">
    <source>
        <dbReference type="Proteomes" id="UP000694388"/>
    </source>
</evidence>
<dbReference type="Gene3D" id="3.30.710.10">
    <property type="entry name" value="Potassium Channel Kv1.1, Chain A"/>
    <property type="match status" value="1"/>
</dbReference>
<dbReference type="AlphaFoldDB" id="A0A8C4R3T0"/>
<reference evidence="2" key="2">
    <citation type="submission" date="2025-09" db="UniProtKB">
        <authorList>
            <consortium name="Ensembl"/>
        </authorList>
    </citation>
    <scope>IDENTIFICATION</scope>
</reference>
<dbReference type="Pfam" id="PF22486">
    <property type="entry name" value="MATH_2"/>
    <property type="match status" value="1"/>
</dbReference>
<protein>
    <submittedName>
        <fullName evidence="2">Speckle type BTB/POZ protein</fullName>
    </submittedName>
</protein>
<dbReference type="PANTHER" id="PTHR24413">
    <property type="entry name" value="SPECKLE-TYPE POZ PROTEIN"/>
    <property type="match status" value="1"/>
</dbReference>
<dbReference type="InterPro" id="IPR011333">
    <property type="entry name" value="SKP1/BTB/POZ_sf"/>
</dbReference>
<dbReference type="SUPFAM" id="SSF54695">
    <property type="entry name" value="POZ domain"/>
    <property type="match status" value="1"/>
</dbReference>
<organism evidence="2 3">
    <name type="scientific">Eptatretus burgeri</name>
    <name type="common">Inshore hagfish</name>
    <dbReference type="NCBI Taxonomy" id="7764"/>
    <lineage>
        <taxon>Eukaryota</taxon>
        <taxon>Metazoa</taxon>
        <taxon>Chordata</taxon>
        <taxon>Craniata</taxon>
        <taxon>Vertebrata</taxon>
        <taxon>Cyclostomata</taxon>
        <taxon>Myxini</taxon>
        <taxon>Myxiniformes</taxon>
        <taxon>Myxinidae</taxon>
        <taxon>Eptatretinae</taxon>
        <taxon>Eptatretus</taxon>
    </lineage>
</organism>
<keyword evidence="3" id="KW-1185">Reference proteome</keyword>
<dbReference type="SUPFAM" id="SSF49599">
    <property type="entry name" value="TRAF domain-like"/>
    <property type="match status" value="1"/>
</dbReference>
<evidence type="ECO:0000259" key="1">
    <source>
        <dbReference type="PROSITE" id="PS50144"/>
    </source>
</evidence>
<sequence>LGVNTQTVTTPLLVWFDDECEDYLSLFLFLVSCSKSEVQARFTFSIIHANRKEKNSKGKYSQRAFRFVQGKDWGFKKFIQRKFIFDDVNGLLPHDQLTLLCKVVVVEDVVSISGQLNVAAANVPKRRLSDDLGDLWENNRFTDFCVCVHGQEFHVHKAILAGGGLSRGKTLFYYCNTHCTFPHPHK</sequence>
<name>A0A8C4R3T0_EPTBU</name>
<dbReference type="InterPro" id="IPR002083">
    <property type="entry name" value="MATH/TRAF_dom"/>
</dbReference>